<dbReference type="GO" id="GO:0005829">
    <property type="term" value="C:cytosol"/>
    <property type="evidence" value="ECO:0007669"/>
    <property type="project" value="TreeGrafter"/>
</dbReference>
<reference evidence="8 9" key="1">
    <citation type="journal article" date="2016" name="Nat. Commun.">
        <title>Thousands of microbial genomes shed light on interconnected biogeochemical processes in an aquifer system.</title>
        <authorList>
            <person name="Anantharaman K."/>
            <person name="Brown C.T."/>
            <person name="Hug L.A."/>
            <person name="Sharon I."/>
            <person name="Castelle C.J."/>
            <person name="Probst A.J."/>
            <person name="Thomas B.C."/>
            <person name="Singh A."/>
            <person name="Wilkins M.J."/>
            <person name="Karaoz U."/>
            <person name="Brodie E.L."/>
            <person name="Williams K.H."/>
            <person name="Hubbard S.S."/>
            <person name="Banfield J.F."/>
        </authorList>
    </citation>
    <scope>NUCLEOTIDE SEQUENCE [LARGE SCALE GENOMIC DNA]</scope>
</reference>
<dbReference type="EC" id="2.1.1.45" evidence="1 5"/>
<feature type="binding site" description="in other chain" evidence="5">
    <location>
        <position position="185"/>
    </location>
    <ligand>
        <name>dUMP</name>
        <dbReference type="ChEBI" id="CHEBI:246422"/>
        <note>ligand shared between dimeric partners</note>
    </ligand>
</feature>
<comment type="function">
    <text evidence="5">Catalyzes the reductive methylation of 2'-deoxyuridine-5'-monophosphate (dUMP) to 2'-deoxythymidine-5'-monophosphate (dTMP) while utilizing 5,10-methylenetetrahydrofolate (mTHF) as the methyl donor and reductant in the reaction, yielding dihydrofolate (DHF) as a by-product. This enzymatic reaction provides an intracellular de novo source of dTMP, an essential precursor for DNA biosynthesis.</text>
</comment>
<dbReference type="PROSITE" id="PS00091">
    <property type="entry name" value="THYMIDYLATE_SYNTHASE"/>
    <property type="match status" value="1"/>
</dbReference>
<feature type="domain" description="Thymidylate synthase/dCMP hydroxymethylase" evidence="7">
    <location>
        <begin position="3"/>
        <end position="281"/>
    </location>
</feature>
<protein>
    <recommendedName>
        <fullName evidence="1 5">Thymidylate synthase</fullName>
        <shortName evidence="5">TS</shortName>
        <shortName evidence="5">TSase</shortName>
        <ecNumber evidence="1 5">2.1.1.45</ecNumber>
    </recommendedName>
</protein>
<dbReference type="STRING" id="1801732.A2814_02465"/>
<evidence type="ECO:0000256" key="5">
    <source>
        <dbReference type="HAMAP-Rule" id="MF_00008"/>
    </source>
</evidence>
<feature type="active site" evidence="6">
    <location>
        <position position="154"/>
    </location>
</feature>
<keyword evidence="2 5" id="KW-0489">Methyltransferase</keyword>
<gene>
    <name evidence="5" type="primary">thyA</name>
    <name evidence="8" type="ORF">A2814_02465</name>
</gene>
<dbReference type="Gene3D" id="3.30.572.10">
    <property type="entry name" value="Thymidylate synthase/dCMP hydroxymethylase domain"/>
    <property type="match status" value="1"/>
</dbReference>
<evidence type="ECO:0000313" key="9">
    <source>
        <dbReference type="Proteomes" id="UP000177869"/>
    </source>
</evidence>
<organism evidence="8 9">
    <name type="scientific">Candidatus Nomurabacteria bacterium RIFCSPHIGHO2_01_FULL_38_19</name>
    <dbReference type="NCBI Taxonomy" id="1801732"/>
    <lineage>
        <taxon>Bacteria</taxon>
        <taxon>Candidatus Nomuraibacteriota</taxon>
    </lineage>
</organism>
<feature type="binding site" description="in other chain" evidence="5">
    <location>
        <begin position="174"/>
        <end position="177"/>
    </location>
    <ligand>
        <name>dUMP</name>
        <dbReference type="ChEBI" id="CHEBI:246422"/>
        <note>ligand shared between dimeric partners</note>
    </ligand>
</feature>
<dbReference type="Proteomes" id="UP000177869">
    <property type="component" value="Unassembled WGS sequence"/>
</dbReference>
<dbReference type="CDD" id="cd00351">
    <property type="entry name" value="TS_Pyrimidine_HMase"/>
    <property type="match status" value="1"/>
</dbReference>
<dbReference type="InterPro" id="IPR000398">
    <property type="entry name" value="Thymidylate_synthase"/>
</dbReference>
<dbReference type="InterPro" id="IPR023451">
    <property type="entry name" value="Thymidate_synth/dCMP_Mease_dom"/>
</dbReference>
<comment type="similarity">
    <text evidence="5">Belongs to the thymidylate synthase family. Bacterial-type ThyA subfamily.</text>
</comment>
<dbReference type="GO" id="GO:0032259">
    <property type="term" value="P:methylation"/>
    <property type="evidence" value="ECO:0007669"/>
    <property type="project" value="UniProtKB-KW"/>
</dbReference>
<dbReference type="UniPathway" id="UPA00575"/>
<evidence type="ECO:0000259" key="7">
    <source>
        <dbReference type="Pfam" id="PF00303"/>
    </source>
</evidence>
<dbReference type="NCBIfam" id="TIGR03284">
    <property type="entry name" value="thym_sym"/>
    <property type="match status" value="1"/>
</dbReference>
<keyword evidence="5" id="KW-0963">Cytoplasm</keyword>
<name>A0A1F6UR81_9BACT</name>
<proteinExistence type="inferred from homology"/>
<accession>A0A1F6UR81</accession>
<dbReference type="Pfam" id="PF00303">
    <property type="entry name" value="Thymidylat_synt"/>
    <property type="match status" value="1"/>
</dbReference>
<dbReference type="AlphaFoldDB" id="A0A1F6UR81"/>
<dbReference type="PANTHER" id="PTHR11548">
    <property type="entry name" value="THYMIDYLATE SYNTHASE 1"/>
    <property type="match status" value="1"/>
</dbReference>
<dbReference type="HAMAP" id="MF_00008">
    <property type="entry name" value="Thymidy_synth_bact"/>
    <property type="match status" value="1"/>
</dbReference>
<keyword evidence="4 5" id="KW-0545">Nucleotide biosynthesis</keyword>
<dbReference type="GO" id="GO:0006231">
    <property type="term" value="P:dTMP biosynthetic process"/>
    <property type="evidence" value="ECO:0007669"/>
    <property type="project" value="UniProtKB-UniRule"/>
</dbReference>
<dbReference type="InterPro" id="IPR036926">
    <property type="entry name" value="Thymidate_synth/dCMP_Mease_sf"/>
</dbReference>
<dbReference type="PRINTS" id="PR00108">
    <property type="entry name" value="THYMDSNTHASE"/>
</dbReference>
<evidence type="ECO:0000256" key="6">
    <source>
        <dbReference type="PROSITE-ProRule" id="PRU10016"/>
    </source>
</evidence>
<comment type="subunit">
    <text evidence="5">Homodimer.</text>
</comment>
<comment type="subcellular location">
    <subcellularLocation>
        <location evidence="5">Cytoplasm</location>
    </subcellularLocation>
</comment>
<evidence type="ECO:0000256" key="3">
    <source>
        <dbReference type="ARBA" id="ARBA00022679"/>
    </source>
</evidence>
<evidence type="ECO:0000256" key="2">
    <source>
        <dbReference type="ARBA" id="ARBA00022603"/>
    </source>
</evidence>
<evidence type="ECO:0000313" key="8">
    <source>
        <dbReference type="EMBL" id="OGI59911.1"/>
    </source>
</evidence>
<evidence type="ECO:0000256" key="1">
    <source>
        <dbReference type="ARBA" id="ARBA00011947"/>
    </source>
</evidence>
<dbReference type="NCBIfam" id="NF002497">
    <property type="entry name" value="PRK01827.1-3"/>
    <property type="match status" value="1"/>
</dbReference>
<dbReference type="GO" id="GO:0004799">
    <property type="term" value="F:thymidylate synthase activity"/>
    <property type="evidence" value="ECO:0007669"/>
    <property type="project" value="UniProtKB-UniRule"/>
</dbReference>
<keyword evidence="3 5" id="KW-0808">Transferase</keyword>
<dbReference type="EMBL" id="MFTI01000021">
    <property type="protein sequence ID" value="OGI59911.1"/>
    <property type="molecule type" value="Genomic_DNA"/>
</dbReference>
<dbReference type="InterPro" id="IPR020940">
    <property type="entry name" value="Thymidylate_synthase_AS"/>
</dbReference>
<sequence>MKIYLDAIKKIMDEGNDRQGRYGPTRAMFVVPLRFKMKDGFPAVTTKKLMFRSVAAELLWFISGSSDNKELNRLGCHIWDANGNADYWKPKTKYEGDLGRIYGIQWRHWKKSDGTEVDQLKEIVERIKSNPYDRRLIVSAWNPGELDQMVLPPCHMIFQFFVSEGKLSMHMYQRSADMFLGVPFNIASYALLLHIVAQLTNLESDELVMTLGDAHVCHNHFDAVKEQLTREPFPICKLWISPDIKSLDDLNTKQFKEPNDIFKILKLENYQSHPAIKAEMGV</sequence>
<comment type="caution">
    <text evidence="8">The sequence shown here is derived from an EMBL/GenBank/DDBJ whole genome shotgun (WGS) entry which is preliminary data.</text>
</comment>
<feature type="active site" description="Nucleophile" evidence="5">
    <location>
        <position position="154"/>
    </location>
</feature>
<evidence type="ECO:0000256" key="4">
    <source>
        <dbReference type="ARBA" id="ARBA00022727"/>
    </source>
</evidence>
<feature type="binding site" evidence="5">
    <location>
        <position position="177"/>
    </location>
    <ligand>
        <name>(6R)-5,10-methylene-5,6,7,8-tetrahydrofolate</name>
        <dbReference type="ChEBI" id="CHEBI:15636"/>
    </ligand>
</feature>
<dbReference type="PANTHER" id="PTHR11548:SF1">
    <property type="entry name" value="THYMIDYLATE SYNTHASE 1"/>
    <property type="match status" value="1"/>
</dbReference>
<comment type="caution">
    <text evidence="5">Lacks conserved residue(s) required for the propagation of feature annotation.</text>
</comment>
<comment type="pathway">
    <text evidence="5">Pyrimidine metabolism; dTTP biosynthesis.</text>
</comment>
<comment type="catalytic activity">
    <reaction evidence="5">
        <text>dUMP + (6R)-5,10-methylene-5,6,7,8-tetrahydrofolate = 7,8-dihydrofolate + dTMP</text>
        <dbReference type="Rhea" id="RHEA:12104"/>
        <dbReference type="ChEBI" id="CHEBI:15636"/>
        <dbReference type="ChEBI" id="CHEBI:57451"/>
        <dbReference type="ChEBI" id="CHEBI:63528"/>
        <dbReference type="ChEBI" id="CHEBI:246422"/>
        <dbReference type="EC" id="2.1.1.45"/>
    </reaction>
</comment>
<dbReference type="GO" id="GO:0006235">
    <property type="term" value="P:dTTP biosynthetic process"/>
    <property type="evidence" value="ECO:0007669"/>
    <property type="project" value="UniProtKB-UniRule"/>
</dbReference>
<dbReference type="SUPFAM" id="SSF55831">
    <property type="entry name" value="Thymidylate synthase/dCMP hydroxymethylase"/>
    <property type="match status" value="1"/>
</dbReference>
<feature type="binding site" evidence="5">
    <location>
        <begin position="134"/>
        <end position="135"/>
    </location>
    <ligand>
        <name>dUMP</name>
        <dbReference type="ChEBI" id="CHEBI:246422"/>
        <note>ligand shared between dimeric partners</note>
    </ligand>
</feature>
<dbReference type="InterPro" id="IPR045097">
    <property type="entry name" value="Thymidate_synth/dCMP_Mease"/>
</dbReference>